<evidence type="ECO:0000313" key="1">
    <source>
        <dbReference type="EMBL" id="MBE9576544.1"/>
    </source>
</evidence>
<gene>
    <name evidence="1" type="ORF">IM755_07435</name>
</gene>
<protein>
    <submittedName>
        <fullName evidence="1">Uncharacterized protein</fullName>
    </submittedName>
</protein>
<proteinExistence type="predicted"/>
<organism evidence="1 2">
    <name type="scientific">Flavobacterium proteolyticum</name>
    <dbReference type="NCBI Taxonomy" id="2911683"/>
    <lineage>
        <taxon>Bacteria</taxon>
        <taxon>Pseudomonadati</taxon>
        <taxon>Bacteroidota</taxon>
        <taxon>Flavobacteriia</taxon>
        <taxon>Flavobacteriales</taxon>
        <taxon>Flavobacteriaceae</taxon>
        <taxon>Flavobacterium</taxon>
    </lineage>
</organism>
<accession>A0ABR9WRK0</accession>
<comment type="caution">
    <text evidence="1">The sequence shown here is derived from an EMBL/GenBank/DDBJ whole genome shotgun (WGS) entry which is preliminary data.</text>
</comment>
<name>A0ABR9WRK0_9FLAO</name>
<keyword evidence="2" id="KW-1185">Reference proteome</keyword>
<dbReference type="Proteomes" id="UP000656274">
    <property type="component" value="Unassembled WGS sequence"/>
</dbReference>
<reference evidence="1 2" key="1">
    <citation type="submission" date="2020-10" db="EMBL/GenBank/DDBJ databases">
        <title>The genome sequence of Flavobacterium aquaticum 1Y8A.</title>
        <authorList>
            <person name="Liu Y."/>
        </authorList>
    </citation>
    <scope>NUCLEOTIDE SEQUENCE [LARGE SCALE GENOMIC DNA]</scope>
    <source>
        <strain evidence="1 2">1Y8A</strain>
    </source>
</reference>
<dbReference type="EMBL" id="JADFTZ010000002">
    <property type="protein sequence ID" value="MBE9576544.1"/>
    <property type="molecule type" value="Genomic_DNA"/>
</dbReference>
<sequence>MKSIISFLFFIFWINFSFSQLKDTLYGNVKSVREELTFLDKDRQNYRLFSVDGDYGHSGFSSNVYTKSRFYNNWYHSSFVHYLNYYKEFNEKGKATIEYWFYKNGDTVRSYNYKYNEKDKLIQVKEIFDSDYFKVTNYSYNRYDGNLISELVYYSDTPEVYRYDYYVYDKESKNLIEANNFNYEGHVGGLKFVYDEFGRKKKKISQDYWVYESHNDGSSSVFLGNVKRDKIKEEYFYDEKGNLQETWLYKNKPKDENQVELGSKTKYYYSNKGLLEYSIVTTAHDTLTSLIEYRYDNRGRKTEEIYINRKFIKDKSDILFDKKDIKINSIKFPKNNLIIQRKLSYKYDKNNLIELKETDTFGDIVTITCKFEYVFDEKNNWIEQVKYINGEKLYVWKRKIVYW</sequence>
<evidence type="ECO:0000313" key="2">
    <source>
        <dbReference type="Proteomes" id="UP000656274"/>
    </source>
</evidence>
<dbReference type="RefSeq" id="WP_194095311.1">
    <property type="nucleotide sequence ID" value="NZ_JADFTZ010000002.1"/>
</dbReference>